<comment type="similarity">
    <text evidence="3">Belongs to the nicastrin family.</text>
</comment>
<evidence type="ECO:0000313" key="13">
    <source>
        <dbReference type="EMBL" id="KAL0369510.1"/>
    </source>
</evidence>
<evidence type="ECO:0000256" key="10">
    <source>
        <dbReference type="SAM" id="Phobius"/>
    </source>
</evidence>
<comment type="subcellular location">
    <subcellularLocation>
        <location evidence="2">Endoplasmic reticulum membrane</location>
        <topology evidence="2">Single-pass membrane protein</topology>
    </subcellularLocation>
    <subcellularLocation>
        <location evidence="1">Membrane</location>
        <topology evidence="1">Multi-pass membrane protein</topology>
    </subcellularLocation>
</comment>
<evidence type="ECO:0000256" key="2">
    <source>
        <dbReference type="ARBA" id="ARBA00004389"/>
    </source>
</evidence>
<dbReference type="AlphaFoldDB" id="A0AAW2QP74"/>
<feature type="chain" id="PRO_5043744247" evidence="11">
    <location>
        <begin position="24"/>
        <end position="917"/>
    </location>
</feature>
<evidence type="ECO:0000256" key="5">
    <source>
        <dbReference type="ARBA" id="ARBA00022729"/>
    </source>
</evidence>
<keyword evidence="6" id="KW-0256">Endoplasmic reticulum</keyword>
<evidence type="ECO:0000259" key="12">
    <source>
        <dbReference type="Pfam" id="PF24763"/>
    </source>
</evidence>
<dbReference type="Gene3D" id="3.40.630.10">
    <property type="entry name" value="Zn peptidases"/>
    <property type="match status" value="1"/>
</dbReference>
<dbReference type="SUPFAM" id="SSF53187">
    <property type="entry name" value="Zn-dependent exopeptidases"/>
    <property type="match status" value="1"/>
</dbReference>
<name>A0AAW2QP74_9LAMI</name>
<dbReference type="GO" id="GO:0009966">
    <property type="term" value="P:regulation of signal transduction"/>
    <property type="evidence" value="ECO:0007669"/>
    <property type="project" value="InterPro"/>
</dbReference>
<dbReference type="CDD" id="cd03882">
    <property type="entry name" value="M28_nicalin_like"/>
    <property type="match status" value="1"/>
</dbReference>
<evidence type="ECO:0000256" key="3">
    <source>
        <dbReference type="ARBA" id="ARBA00007717"/>
    </source>
</evidence>
<evidence type="ECO:0000256" key="8">
    <source>
        <dbReference type="ARBA" id="ARBA00023136"/>
    </source>
</evidence>
<accession>A0AAW2QP74</accession>
<sequence length="917" mass="100721">MALKPLMILVFVAVMALMSVAEAQNTVGIVHVNGTLYCTADGSPAPHGTATPVFSTAEFKKMNSLSATGFSPKYPVLHYAKRRRYCSRVPAVFSTLKASPPPLNEFAGDDVLREFLKERELSGDFIAKLSDELWLRGVVANSKNLGEFEGIADNQKFNSASQLLEEDVGQESEGGFLKLKRTSEWLLGDDNSAPMNRKMTSKEVRDDGERRKRLNFLRYEALKRELLLLTVSIGSACSGYCLIALSVQAAVSYATGVIFSCLYFQLLCKHVDNISREAVPEVFTKKKTKKIGIRSEDLQDFVERTLRGSGIALSSPRLVIPAAIYGLWELSQHFANDIFDFQLVPAMVGLFAYKAAALVQVYRDNEDLQFIFPENTDRSKLQSSLPMAKSHSPVLVEPVYSSVIALLIIVMACVELCDAVTVVDVYRLVQYDLAGVPFGSRLAALNHHAGSSLFSSSAAGGAVTDLSRTVLILPVRELNLTFIRVIKEVLVELEKLLLHANIPYPVYFGFEDDHVNAVLADVKKNDATGQPATATTGGYKLVVAAPEPKKIASPAIANIQGWLPGLKADGDSNQLPTIAVVASYDTFGAAPALSVGSDSNGSGVVALLEIARLFSVLYSSAKTRGRYNLLFVLTSGGPYNYNGTHKWLRSLDQRLRETIDYAICLNSIGSSNNDLWIHVSKPPDNVYIKQIFEGFSSVSEELGLKVGLKHKEINISNPRVAWEHEQFSRLRVTAATLSELAVAPDFLESTGGLSDSRYFVDEASISRSVKLVAESLARHIYGQEGKSIDIFADNSSLSVNPSYIRSWLQILSTTPRVAPFLSKNDPLIMALKKELADHTVEVSVQQEVLDGMFTFYDSISGRLHIYQVASVTFDLLLLLVLGSYLITLFCFLVITTRGLDDLISLFRRPTSRKVKTA</sequence>
<evidence type="ECO:0000256" key="7">
    <source>
        <dbReference type="ARBA" id="ARBA00022989"/>
    </source>
</evidence>
<dbReference type="InterPro" id="IPR018247">
    <property type="entry name" value="EF_Hand_1_Ca_BS"/>
</dbReference>
<dbReference type="PROSITE" id="PS00018">
    <property type="entry name" value="EF_HAND_1"/>
    <property type="match status" value="1"/>
</dbReference>
<keyword evidence="4 10" id="KW-0812">Transmembrane</keyword>
<keyword evidence="5 11" id="KW-0732">Signal</keyword>
<dbReference type="EMBL" id="JACGWK010000002">
    <property type="protein sequence ID" value="KAL0369510.1"/>
    <property type="molecule type" value="Genomic_DNA"/>
</dbReference>
<organism evidence="13">
    <name type="scientific">Sesamum angustifolium</name>
    <dbReference type="NCBI Taxonomy" id="2727405"/>
    <lineage>
        <taxon>Eukaryota</taxon>
        <taxon>Viridiplantae</taxon>
        <taxon>Streptophyta</taxon>
        <taxon>Embryophyta</taxon>
        <taxon>Tracheophyta</taxon>
        <taxon>Spermatophyta</taxon>
        <taxon>Magnoliopsida</taxon>
        <taxon>eudicotyledons</taxon>
        <taxon>Gunneridae</taxon>
        <taxon>Pentapetalae</taxon>
        <taxon>asterids</taxon>
        <taxon>lamiids</taxon>
        <taxon>Lamiales</taxon>
        <taxon>Pedaliaceae</taxon>
        <taxon>Sesamum</taxon>
    </lineage>
</organism>
<evidence type="ECO:0000256" key="11">
    <source>
        <dbReference type="SAM" id="SignalP"/>
    </source>
</evidence>
<dbReference type="InterPro" id="IPR056309">
    <property type="entry name" value="CGL160/ATPI_dom"/>
</dbReference>
<feature type="signal peptide" evidence="11">
    <location>
        <begin position="1"/>
        <end position="23"/>
    </location>
</feature>
<protein>
    <submittedName>
        <fullName evidence="13">Nicalin-1</fullName>
    </submittedName>
</protein>
<evidence type="ECO:0000256" key="6">
    <source>
        <dbReference type="ARBA" id="ARBA00022824"/>
    </source>
</evidence>
<evidence type="ECO:0000256" key="1">
    <source>
        <dbReference type="ARBA" id="ARBA00004141"/>
    </source>
</evidence>
<dbReference type="Pfam" id="PF05450">
    <property type="entry name" value="Nicastrin"/>
    <property type="match status" value="1"/>
</dbReference>
<proteinExistence type="inferred from homology"/>
<dbReference type="InterPro" id="IPR016574">
    <property type="entry name" value="Nicalin"/>
</dbReference>
<reference evidence="13" key="2">
    <citation type="journal article" date="2024" name="Plant">
        <title>Genomic evolution and insights into agronomic trait innovations of Sesamum species.</title>
        <authorList>
            <person name="Miao H."/>
            <person name="Wang L."/>
            <person name="Qu L."/>
            <person name="Liu H."/>
            <person name="Sun Y."/>
            <person name="Le M."/>
            <person name="Wang Q."/>
            <person name="Wei S."/>
            <person name="Zheng Y."/>
            <person name="Lin W."/>
            <person name="Duan Y."/>
            <person name="Cao H."/>
            <person name="Xiong S."/>
            <person name="Wang X."/>
            <person name="Wei L."/>
            <person name="Li C."/>
            <person name="Ma Q."/>
            <person name="Ju M."/>
            <person name="Zhao R."/>
            <person name="Li G."/>
            <person name="Mu C."/>
            <person name="Tian Q."/>
            <person name="Mei H."/>
            <person name="Zhang T."/>
            <person name="Gao T."/>
            <person name="Zhang H."/>
        </authorList>
    </citation>
    <scope>NUCLEOTIDE SEQUENCE</scope>
    <source>
        <strain evidence="13">G01</strain>
    </source>
</reference>
<feature type="transmembrane region" description="Helical" evidence="10">
    <location>
        <begin position="875"/>
        <end position="899"/>
    </location>
</feature>
<dbReference type="GO" id="GO:0005789">
    <property type="term" value="C:endoplasmic reticulum membrane"/>
    <property type="evidence" value="ECO:0007669"/>
    <property type="project" value="UniProtKB-SubCell"/>
</dbReference>
<dbReference type="PANTHER" id="PTHR31826">
    <property type="entry name" value="NICALIN"/>
    <property type="match status" value="1"/>
</dbReference>
<evidence type="ECO:0000256" key="9">
    <source>
        <dbReference type="ARBA" id="ARBA00023180"/>
    </source>
</evidence>
<evidence type="ECO:0000256" key="4">
    <source>
        <dbReference type="ARBA" id="ARBA00022692"/>
    </source>
</evidence>
<keyword evidence="8 10" id="KW-0472">Membrane</keyword>
<reference evidence="13" key="1">
    <citation type="submission" date="2020-06" db="EMBL/GenBank/DDBJ databases">
        <authorList>
            <person name="Li T."/>
            <person name="Hu X."/>
            <person name="Zhang T."/>
            <person name="Song X."/>
            <person name="Zhang H."/>
            <person name="Dai N."/>
            <person name="Sheng W."/>
            <person name="Hou X."/>
            <person name="Wei L."/>
        </authorList>
    </citation>
    <scope>NUCLEOTIDE SEQUENCE</scope>
    <source>
        <strain evidence="13">G01</strain>
        <tissue evidence="13">Leaf</tissue>
    </source>
</reference>
<keyword evidence="7 10" id="KW-1133">Transmembrane helix</keyword>
<feature type="domain" description="CGL160/ATPI" evidence="12">
    <location>
        <begin position="218"/>
        <end position="279"/>
    </location>
</feature>
<gene>
    <name evidence="13" type="ORF">Sangu_0269100</name>
</gene>
<comment type="caution">
    <text evidence="13">The sequence shown here is derived from an EMBL/GenBank/DDBJ whole genome shotgun (WGS) entry which is preliminary data.</text>
</comment>
<dbReference type="Pfam" id="PF24763">
    <property type="entry name" value="CGL160_C"/>
    <property type="match status" value="1"/>
</dbReference>
<keyword evidence="9" id="KW-0325">Glycoprotein</keyword>